<reference evidence="2 3" key="1">
    <citation type="submission" date="2019-03" db="EMBL/GenBank/DDBJ databases">
        <title>Burkholderia cepacia outbreak.</title>
        <authorList>
            <person name="Farzana R."/>
            <person name="Walsh T.R."/>
        </authorList>
    </citation>
    <scope>NUCLEOTIDE SEQUENCE [LARGE SCALE GENOMIC DNA]</scope>
    <source>
        <strain evidence="3">d13</strain>
    </source>
</reference>
<evidence type="ECO:0000313" key="3">
    <source>
        <dbReference type="Proteomes" id="UP000298234"/>
    </source>
</evidence>
<protein>
    <submittedName>
        <fullName evidence="2">Uncharacterized protein</fullName>
    </submittedName>
</protein>
<comment type="caution">
    <text evidence="2">The sequence shown here is derived from an EMBL/GenBank/DDBJ whole genome shotgun (WGS) entry which is preliminary data.</text>
</comment>
<dbReference type="AlphaFoldDB" id="A0AAX2R9Y8"/>
<dbReference type="RefSeq" id="WP_134257089.1">
    <property type="nucleotide sequence ID" value="NZ_SNSG01000113.1"/>
</dbReference>
<name>A0AAX2R9Y8_BURCE</name>
<evidence type="ECO:0000256" key="1">
    <source>
        <dbReference type="SAM" id="MobiDB-lite"/>
    </source>
</evidence>
<gene>
    <name evidence="2" type="ORF">E3D37_42980</name>
</gene>
<evidence type="ECO:0000313" key="2">
    <source>
        <dbReference type="EMBL" id="TEU32393.1"/>
    </source>
</evidence>
<dbReference type="Proteomes" id="UP000298234">
    <property type="component" value="Unassembled WGS sequence"/>
</dbReference>
<dbReference type="EMBL" id="SNSQ01000100">
    <property type="protein sequence ID" value="TEU32393.1"/>
    <property type="molecule type" value="Genomic_DNA"/>
</dbReference>
<proteinExistence type="predicted"/>
<organism evidence="2 3">
    <name type="scientific">Burkholderia cepacia</name>
    <name type="common">Pseudomonas cepacia</name>
    <dbReference type="NCBI Taxonomy" id="292"/>
    <lineage>
        <taxon>Bacteria</taxon>
        <taxon>Pseudomonadati</taxon>
        <taxon>Pseudomonadota</taxon>
        <taxon>Betaproteobacteria</taxon>
        <taxon>Burkholderiales</taxon>
        <taxon>Burkholderiaceae</taxon>
        <taxon>Burkholderia</taxon>
        <taxon>Burkholderia cepacia complex</taxon>
    </lineage>
</organism>
<accession>A0AAX2R9Y8</accession>
<feature type="compositionally biased region" description="Basic and acidic residues" evidence="1">
    <location>
        <begin position="69"/>
        <end position="81"/>
    </location>
</feature>
<feature type="region of interest" description="Disordered" evidence="1">
    <location>
        <begin position="69"/>
        <end position="98"/>
    </location>
</feature>
<sequence length="98" mass="10979">METMHRWWRGIGGCNGFSERVANAGFYDRKSNNVPIGAAHVNVTSTRRQPADARLDVAWQRNPIDRYDRHLRASHGSDARDTGGMLPVQRKSGSFPDA</sequence>